<dbReference type="Proteomes" id="UP001301769">
    <property type="component" value="Unassembled WGS sequence"/>
</dbReference>
<name>A0AAN6Y1G2_9PEZI</name>
<dbReference type="InterPro" id="IPR016181">
    <property type="entry name" value="Acyl_CoA_acyltransferase"/>
</dbReference>
<accession>A0AAN6Y1G2</accession>
<dbReference type="PANTHER" id="PTHR42791:SF14">
    <property type="entry name" value="N-ACETYLTRANSFERASE DOMAIN-CONTAINING PROTEIN"/>
    <property type="match status" value="1"/>
</dbReference>
<dbReference type="Pfam" id="PF13508">
    <property type="entry name" value="Acetyltransf_7"/>
    <property type="match status" value="1"/>
</dbReference>
<gene>
    <name evidence="2" type="ORF">QBC37DRAFT_390286</name>
</gene>
<dbReference type="CDD" id="cd04301">
    <property type="entry name" value="NAT_SF"/>
    <property type="match status" value="1"/>
</dbReference>
<evidence type="ECO:0000313" key="2">
    <source>
        <dbReference type="EMBL" id="KAK4210689.1"/>
    </source>
</evidence>
<sequence length="237" mass="26653">MPLTVSPVTEQDLPTIVAIDDAAMSGGPLPLVRQTLCCFPSHASYLSDILATLRSNFAKRAEQDMHYYKVTDDDDPDNSNIICFCVWKIHDTTRSPHPPSRGTRAQPLRPSNFPETSLSAYVAQLADDLRADYFPTESYLFFEMLMTAPAHQRRGAGRLLIKHALEMADARGILVSAGQGSEDGIGLYKRCGYVPVREFWMDMRPYGVDVEPVKQWMLIRRVQGDEMEGRRGLESKL</sequence>
<dbReference type="InterPro" id="IPR000182">
    <property type="entry name" value="GNAT_dom"/>
</dbReference>
<dbReference type="EMBL" id="MU858168">
    <property type="protein sequence ID" value="KAK4210689.1"/>
    <property type="molecule type" value="Genomic_DNA"/>
</dbReference>
<dbReference type="AlphaFoldDB" id="A0AAN6Y1G2"/>
<dbReference type="GO" id="GO:0016747">
    <property type="term" value="F:acyltransferase activity, transferring groups other than amino-acyl groups"/>
    <property type="evidence" value="ECO:0007669"/>
    <property type="project" value="InterPro"/>
</dbReference>
<keyword evidence="3" id="KW-1185">Reference proteome</keyword>
<reference evidence="2" key="1">
    <citation type="journal article" date="2023" name="Mol. Phylogenet. Evol.">
        <title>Genome-scale phylogeny and comparative genomics of the fungal order Sordariales.</title>
        <authorList>
            <person name="Hensen N."/>
            <person name="Bonometti L."/>
            <person name="Westerberg I."/>
            <person name="Brannstrom I.O."/>
            <person name="Guillou S."/>
            <person name="Cros-Aarteil S."/>
            <person name="Calhoun S."/>
            <person name="Haridas S."/>
            <person name="Kuo A."/>
            <person name="Mondo S."/>
            <person name="Pangilinan J."/>
            <person name="Riley R."/>
            <person name="LaButti K."/>
            <person name="Andreopoulos B."/>
            <person name="Lipzen A."/>
            <person name="Chen C."/>
            <person name="Yan M."/>
            <person name="Daum C."/>
            <person name="Ng V."/>
            <person name="Clum A."/>
            <person name="Steindorff A."/>
            <person name="Ohm R.A."/>
            <person name="Martin F."/>
            <person name="Silar P."/>
            <person name="Natvig D.O."/>
            <person name="Lalanne C."/>
            <person name="Gautier V."/>
            <person name="Ament-Velasquez S.L."/>
            <person name="Kruys A."/>
            <person name="Hutchinson M.I."/>
            <person name="Powell A.J."/>
            <person name="Barry K."/>
            <person name="Miller A.N."/>
            <person name="Grigoriev I.V."/>
            <person name="Debuchy R."/>
            <person name="Gladieux P."/>
            <person name="Hiltunen Thoren M."/>
            <person name="Johannesson H."/>
        </authorList>
    </citation>
    <scope>NUCLEOTIDE SEQUENCE</scope>
    <source>
        <strain evidence="2">PSN293</strain>
    </source>
</reference>
<comment type="caution">
    <text evidence="2">The sequence shown here is derived from an EMBL/GenBank/DDBJ whole genome shotgun (WGS) entry which is preliminary data.</text>
</comment>
<proteinExistence type="predicted"/>
<protein>
    <submittedName>
        <fullName evidence="2">Acyl-CoA n-acyltransferase</fullName>
    </submittedName>
</protein>
<dbReference type="PROSITE" id="PS51186">
    <property type="entry name" value="GNAT"/>
    <property type="match status" value="1"/>
</dbReference>
<dbReference type="Gene3D" id="3.40.630.30">
    <property type="match status" value="1"/>
</dbReference>
<dbReference type="PANTHER" id="PTHR42791">
    <property type="entry name" value="GNAT FAMILY ACETYLTRANSFERASE"/>
    <property type="match status" value="1"/>
</dbReference>
<evidence type="ECO:0000259" key="1">
    <source>
        <dbReference type="PROSITE" id="PS51186"/>
    </source>
</evidence>
<dbReference type="SUPFAM" id="SSF55729">
    <property type="entry name" value="Acyl-CoA N-acyltransferases (Nat)"/>
    <property type="match status" value="1"/>
</dbReference>
<dbReference type="InterPro" id="IPR052523">
    <property type="entry name" value="Trichothecene_AcTrans"/>
</dbReference>
<evidence type="ECO:0000313" key="3">
    <source>
        <dbReference type="Proteomes" id="UP001301769"/>
    </source>
</evidence>
<organism evidence="2 3">
    <name type="scientific">Rhypophila decipiens</name>
    <dbReference type="NCBI Taxonomy" id="261697"/>
    <lineage>
        <taxon>Eukaryota</taxon>
        <taxon>Fungi</taxon>
        <taxon>Dikarya</taxon>
        <taxon>Ascomycota</taxon>
        <taxon>Pezizomycotina</taxon>
        <taxon>Sordariomycetes</taxon>
        <taxon>Sordariomycetidae</taxon>
        <taxon>Sordariales</taxon>
        <taxon>Naviculisporaceae</taxon>
        <taxon>Rhypophila</taxon>
    </lineage>
</organism>
<reference evidence="2" key="2">
    <citation type="submission" date="2023-05" db="EMBL/GenBank/DDBJ databases">
        <authorList>
            <consortium name="Lawrence Berkeley National Laboratory"/>
            <person name="Steindorff A."/>
            <person name="Hensen N."/>
            <person name="Bonometti L."/>
            <person name="Westerberg I."/>
            <person name="Brannstrom I.O."/>
            <person name="Guillou S."/>
            <person name="Cros-Aarteil S."/>
            <person name="Calhoun S."/>
            <person name="Haridas S."/>
            <person name="Kuo A."/>
            <person name="Mondo S."/>
            <person name="Pangilinan J."/>
            <person name="Riley R."/>
            <person name="Labutti K."/>
            <person name="Andreopoulos B."/>
            <person name="Lipzen A."/>
            <person name="Chen C."/>
            <person name="Yanf M."/>
            <person name="Daum C."/>
            <person name="Ng V."/>
            <person name="Clum A."/>
            <person name="Ohm R."/>
            <person name="Martin F."/>
            <person name="Silar P."/>
            <person name="Natvig D."/>
            <person name="Lalanne C."/>
            <person name="Gautier V."/>
            <person name="Ament-Velasquez S.L."/>
            <person name="Kruys A."/>
            <person name="Hutchinson M.I."/>
            <person name="Powell A.J."/>
            <person name="Barry K."/>
            <person name="Miller A.N."/>
            <person name="Grigoriev I.V."/>
            <person name="Debuchy R."/>
            <person name="Gladieux P."/>
            <person name="Thoren M.H."/>
            <person name="Johannesson H."/>
        </authorList>
    </citation>
    <scope>NUCLEOTIDE SEQUENCE</scope>
    <source>
        <strain evidence="2">PSN293</strain>
    </source>
</reference>
<feature type="domain" description="N-acetyltransferase" evidence="1">
    <location>
        <begin position="65"/>
        <end position="211"/>
    </location>
</feature>